<dbReference type="InterPro" id="IPR011989">
    <property type="entry name" value="ARM-like"/>
</dbReference>
<dbReference type="VEuPathDB" id="TrichDB:TVAG_221240"/>
<dbReference type="OrthoDB" id="198977at2759"/>
<keyword evidence="2" id="KW-0963">Cytoplasm</keyword>
<feature type="coiled-coil region" evidence="6">
    <location>
        <begin position="850"/>
        <end position="926"/>
    </location>
</feature>
<keyword evidence="5 6" id="KW-0175">Coiled coil</keyword>
<evidence type="ECO:0000313" key="9">
    <source>
        <dbReference type="Proteomes" id="UP000001542"/>
    </source>
</evidence>
<evidence type="ECO:0000256" key="7">
    <source>
        <dbReference type="SAM" id="MobiDB-lite"/>
    </source>
</evidence>
<keyword evidence="9" id="KW-1185">Reference proteome</keyword>
<evidence type="ECO:0000256" key="1">
    <source>
        <dbReference type="ARBA" id="ARBA00004496"/>
    </source>
</evidence>
<reference evidence="8" key="2">
    <citation type="journal article" date="2007" name="Science">
        <title>Draft genome sequence of the sexually transmitted pathogen Trichomonas vaginalis.</title>
        <authorList>
            <person name="Carlton J.M."/>
            <person name="Hirt R.P."/>
            <person name="Silva J.C."/>
            <person name="Delcher A.L."/>
            <person name="Schatz M."/>
            <person name="Zhao Q."/>
            <person name="Wortman J.R."/>
            <person name="Bidwell S.L."/>
            <person name="Alsmark U.C.M."/>
            <person name="Besteiro S."/>
            <person name="Sicheritz-Ponten T."/>
            <person name="Noel C.J."/>
            <person name="Dacks J.B."/>
            <person name="Foster P.G."/>
            <person name="Simillion C."/>
            <person name="Van de Peer Y."/>
            <person name="Miranda-Saavedra D."/>
            <person name="Barton G.J."/>
            <person name="Westrop G.D."/>
            <person name="Mueller S."/>
            <person name="Dessi D."/>
            <person name="Fiori P.L."/>
            <person name="Ren Q."/>
            <person name="Paulsen I."/>
            <person name="Zhang H."/>
            <person name="Bastida-Corcuera F.D."/>
            <person name="Simoes-Barbosa A."/>
            <person name="Brown M.T."/>
            <person name="Hayes R.D."/>
            <person name="Mukherjee M."/>
            <person name="Okumura C.Y."/>
            <person name="Schneider R."/>
            <person name="Smith A.J."/>
            <person name="Vanacova S."/>
            <person name="Villalvazo M."/>
            <person name="Haas B.J."/>
            <person name="Pertea M."/>
            <person name="Feldblyum T.V."/>
            <person name="Utterback T.R."/>
            <person name="Shu C.L."/>
            <person name="Osoegawa K."/>
            <person name="de Jong P.J."/>
            <person name="Hrdy I."/>
            <person name="Horvathova L."/>
            <person name="Zubacova Z."/>
            <person name="Dolezal P."/>
            <person name="Malik S.B."/>
            <person name="Logsdon J.M. Jr."/>
            <person name="Henze K."/>
            <person name="Gupta A."/>
            <person name="Wang C.C."/>
            <person name="Dunne R.L."/>
            <person name="Upcroft J.A."/>
            <person name="Upcroft P."/>
            <person name="White O."/>
            <person name="Salzberg S.L."/>
            <person name="Tang P."/>
            <person name="Chiu C.-H."/>
            <person name="Lee Y.-S."/>
            <person name="Embley T.M."/>
            <person name="Coombs G.H."/>
            <person name="Mottram J.C."/>
            <person name="Tachezy J."/>
            <person name="Fraser-Liggett C.M."/>
            <person name="Johnson P.J."/>
        </authorList>
    </citation>
    <scope>NUCLEOTIDE SEQUENCE [LARGE SCALE GENOMIC DNA]</scope>
    <source>
        <strain evidence="8">G3</strain>
    </source>
</reference>
<dbReference type="GO" id="GO:0005524">
    <property type="term" value="F:ATP binding"/>
    <property type="evidence" value="ECO:0007669"/>
    <property type="project" value="UniProtKB-KW"/>
</dbReference>
<dbReference type="EMBL" id="DS114096">
    <property type="protein sequence ID" value="EAX90583.1"/>
    <property type="molecule type" value="Genomic_DNA"/>
</dbReference>
<feature type="region of interest" description="Disordered" evidence="7">
    <location>
        <begin position="564"/>
        <end position="583"/>
    </location>
</feature>
<dbReference type="VEuPathDB" id="TrichDB:TVAGG3_0033770"/>
<keyword evidence="4" id="KW-0067">ATP-binding</keyword>
<evidence type="ECO:0000256" key="2">
    <source>
        <dbReference type="ARBA" id="ARBA00022490"/>
    </source>
</evidence>
<dbReference type="Gene3D" id="1.10.287.950">
    <property type="entry name" value="Methyl-accepting chemotaxis protein"/>
    <property type="match status" value="1"/>
</dbReference>
<accession>A2FWY2</accession>
<dbReference type="KEGG" id="tva:4748270"/>
<proteinExistence type="predicted"/>
<feature type="coiled-coil region" evidence="6">
    <location>
        <begin position="593"/>
        <end position="788"/>
    </location>
</feature>
<dbReference type="GO" id="GO:0051231">
    <property type="term" value="P:spindle elongation"/>
    <property type="evidence" value="ECO:0000318"/>
    <property type="project" value="GO_Central"/>
</dbReference>
<evidence type="ECO:0000256" key="3">
    <source>
        <dbReference type="ARBA" id="ARBA00022741"/>
    </source>
</evidence>
<dbReference type="GO" id="GO:0003777">
    <property type="term" value="F:microtubule motor activity"/>
    <property type="evidence" value="ECO:0000318"/>
    <property type="project" value="GO_Central"/>
</dbReference>
<evidence type="ECO:0000313" key="8">
    <source>
        <dbReference type="EMBL" id="EAX90583.1"/>
    </source>
</evidence>
<gene>
    <name evidence="8" type="ORF">TVAG_221260</name>
</gene>
<sequence>MSLLETLFTDHPREISETNIKEIVQDLSQDKDISTCLTDLASVSKKFSSLIANQALPILFQMLQDSDKYKQFTTQILTIILDILNGESAPSNCLNVLEQKNSITILLQYTNSTSPQNRILVLRILSQLAMHQLELLQSVLISTEDHLPSLLSLIHDKNKIILQEFLDFVCVSIENNPNFQQIVAFNILDSLVSLLRQGNDKTFSALIAILRNNSISQTMFYSSGYIDAVAPYVRSKTSSSLSFLRSLFQDESFPKHQKNLLSTTFFAALLEVSIDDLRFLEILSLATHNSKELTDKVTEKGTLLEIVQKMFDNLADEHLKFVQDFDGKSDICKLISENFSKINDDNLSNILRICEVLDIYDNDCRLVFSKKDEKGESFLNKILQMLEGPNMSTILVFLAVECWECNSACYNFFDDSTKIGNTYKYLEIVCAAENISMNSLSLFSSYMILASLMQFSDNYIPNVVSLISKESLISKIVQLRTTVENEFKDNEIAHYLIQISFNFVGDSPKIEEEQKIIDPNEKLQEEPEEIKEIKPNQENLNPKTEEKQEILNTKSEIKPINLNPKSEVKEEETKEDINKENEEETDSNLYRKFIIEKSKRQEAEKRCEDLQNQIKYNTDEESKRIQSIQNTFSSELEKKQNLIQKLESQIDTITINSQKEISDLKKKQMQLENQNLQEMSKIKSSQNSEILKKCSELKEEVNKVRSEIELFESSNKALLDSKLDELSEMRKFNIQIQEENKNLKFKISQLERQQNFNETEQKRLNKKINELQNEKESIESKCTDFQQELLVIRNSFRSGDHQNLLSVIDSQRTTIVSMTSTIETQKSLIYDLKQQYEDYNSSKSQISTRIHELETAIKTEKSEKKKLENLLAQQKEETQILNETVKILTPQRDAAVVDAEECQVKIRRLEIQIKSLISENEELKKQIGKDYEKDIIIINGENTNNNNENSLEIQHLLSVISEKEKQIEMIKSDFENQMKEMKKDQQNNSVLSFDFEKEKLREEYEKQISNSNSKFSKKIENLTNKFEEEKSLHKTELNTLNIKYQNEINSLKNKTELEIINLKNKYETEIDQLDNENTNLKTLLKNMKKELDMSNSERETKLNQLILIYKQNEEKIKKDFQQKSENLLDKFTNFVNRVNERLIQMNLPVLSQNVENLKKLLKNNEKISISDTILSLRRQISQIKSEVSQNILEIKSEISKSRNGLRERIVFILKLMYKYKNQIVSLKKSIEEKNSIIYELSHQNNTLNMTINQLSSQNNSMNATIHNLSVSLNQENEKSQKFSQNSQKISEKISEKEKEIEELKRKLQEYEKELTESRNKLSETEKNFENQKSEFNLTMKSQLLESNNKYELIINNY</sequence>
<dbReference type="STRING" id="5722.A2FWY2"/>
<evidence type="ECO:0000256" key="5">
    <source>
        <dbReference type="ARBA" id="ARBA00023054"/>
    </source>
</evidence>
<dbReference type="GO" id="GO:0005737">
    <property type="term" value="C:cytoplasm"/>
    <property type="evidence" value="ECO:0007669"/>
    <property type="project" value="UniProtKB-SubCell"/>
</dbReference>
<feature type="compositionally biased region" description="Basic and acidic residues" evidence="7">
    <location>
        <begin position="566"/>
        <end position="580"/>
    </location>
</feature>
<dbReference type="Proteomes" id="UP000001542">
    <property type="component" value="Unassembled WGS sequence"/>
</dbReference>
<organism evidence="8 9">
    <name type="scientific">Trichomonas vaginalis (strain ATCC PRA-98 / G3)</name>
    <dbReference type="NCBI Taxonomy" id="412133"/>
    <lineage>
        <taxon>Eukaryota</taxon>
        <taxon>Metamonada</taxon>
        <taxon>Parabasalia</taxon>
        <taxon>Trichomonadida</taxon>
        <taxon>Trichomonadidae</taxon>
        <taxon>Trichomonas</taxon>
    </lineage>
</organism>
<dbReference type="Gene3D" id="1.25.10.10">
    <property type="entry name" value="Leucine-rich Repeat Variant"/>
    <property type="match status" value="1"/>
</dbReference>
<dbReference type="SUPFAM" id="SSF48371">
    <property type="entry name" value="ARM repeat"/>
    <property type="match status" value="1"/>
</dbReference>
<dbReference type="InterPro" id="IPR027640">
    <property type="entry name" value="Kinesin-like_fam"/>
</dbReference>
<keyword evidence="3" id="KW-0547">Nucleotide-binding</keyword>
<dbReference type="GO" id="GO:0005875">
    <property type="term" value="C:microtubule associated complex"/>
    <property type="evidence" value="ECO:0000318"/>
    <property type="project" value="GO_Central"/>
</dbReference>
<evidence type="ECO:0000256" key="4">
    <source>
        <dbReference type="ARBA" id="ARBA00022840"/>
    </source>
</evidence>
<feature type="coiled-coil region" evidence="6">
    <location>
        <begin position="1286"/>
        <end position="1334"/>
    </location>
</feature>
<protein>
    <submittedName>
        <fullName evidence="8">Uncharacterized protein</fullName>
    </submittedName>
</protein>
<dbReference type="InterPro" id="IPR016024">
    <property type="entry name" value="ARM-type_fold"/>
</dbReference>
<evidence type="ECO:0000256" key="6">
    <source>
        <dbReference type="SAM" id="Coils"/>
    </source>
</evidence>
<dbReference type="VEuPathDB" id="TrichDB:TVAGG3_0033750"/>
<dbReference type="PANTHER" id="PTHR47969">
    <property type="entry name" value="CHROMOSOME-ASSOCIATED KINESIN KIF4A-RELATED"/>
    <property type="match status" value="1"/>
</dbReference>
<dbReference type="GO" id="GO:0007018">
    <property type="term" value="P:microtubule-based movement"/>
    <property type="evidence" value="ECO:0007669"/>
    <property type="project" value="InterPro"/>
</dbReference>
<dbReference type="PANTHER" id="PTHR47969:SF15">
    <property type="entry name" value="CHROMOSOME-ASSOCIATED KINESIN KIF4A-RELATED"/>
    <property type="match status" value="1"/>
</dbReference>
<name>A2FWY2_TRIV3</name>
<dbReference type="GO" id="GO:0007052">
    <property type="term" value="P:mitotic spindle organization"/>
    <property type="evidence" value="ECO:0000318"/>
    <property type="project" value="GO_Central"/>
</dbReference>
<comment type="subcellular location">
    <subcellularLocation>
        <location evidence="1">Cytoplasm</location>
    </subcellularLocation>
</comment>
<reference evidence="8" key="1">
    <citation type="submission" date="2006-10" db="EMBL/GenBank/DDBJ databases">
        <authorList>
            <person name="Amadeo P."/>
            <person name="Zhao Q."/>
            <person name="Wortman J."/>
            <person name="Fraser-Liggett C."/>
            <person name="Carlton J."/>
        </authorList>
    </citation>
    <scope>NUCLEOTIDE SEQUENCE</scope>
    <source>
        <strain evidence="8">G3</strain>
    </source>
</reference>
<feature type="coiled-coil region" evidence="6">
    <location>
        <begin position="1012"/>
        <end position="1130"/>
    </location>
</feature>
<dbReference type="VEuPathDB" id="TrichDB:TVAG_497970"/>
<dbReference type="InParanoid" id="A2FWY2"/>